<keyword evidence="7" id="KW-1185">Reference proteome</keyword>
<keyword evidence="2 4" id="KW-0862">Zinc</keyword>
<dbReference type="InterPro" id="IPR050129">
    <property type="entry name" value="Zn_alcohol_dh"/>
</dbReference>
<keyword evidence="3" id="KW-0560">Oxidoreductase</keyword>
<evidence type="ECO:0000313" key="7">
    <source>
        <dbReference type="Proteomes" id="UP000612893"/>
    </source>
</evidence>
<dbReference type="InterPro" id="IPR013149">
    <property type="entry name" value="ADH-like_C"/>
</dbReference>
<dbReference type="PANTHER" id="PTHR43401:SF2">
    <property type="entry name" value="L-THREONINE 3-DEHYDROGENASE"/>
    <property type="match status" value="1"/>
</dbReference>
<dbReference type="PANTHER" id="PTHR43401">
    <property type="entry name" value="L-THREONINE 3-DEHYDROGENASE"/>
    <property type="match status" value="1"/>
</dbReference>
<proteinExistence type="inferred from homology"/>
<comment type="similarity">
    <text evidence="4">Belongs to the zinc-containing alcohol dehydrogenase family.</text>
</comment>
<dbReference type="InterPro" id="IPR013154">
    <property type="entry name" value="ADH-like_N"/>
</dbReference>
<dbReference type="Pfam" id="PF00107">
    <property type="entry name" value="ADH_zinc_N"/>
    <property type="match status" value="1"/>
</dbReference>
<dbReference type="Gene3D" id="3.90.180.10">
    <property type="entry name" value="Medium-chain alcohol dehydrogenases, catalytic domain"/>
    <property type="match status" value="1"/>
</dbReference>
<comment type="caution">
    <text evidence="6">The sequence shown here is derived from an EMBL/GenBank/DDBJ whole genome shotgun (WGS) entry which is preliminary data.</text>
</comment>
<dbReference type="SUPFAM" id="SSF51735">
    <property type="entry name" value="NAD(P)-binding Rossmann-fold domains"/>
    <property type="match status" value="1"/>
</dbReference>
<dbReference type="Pfam" id="PF08240">
    <property type="entry name" value="ADH_N"/>
    <property type="match status" value="1"/>
</dbReference>
<reference evidence="6" key="1">
    <citation type="submission" date="2020-10" db="EMBL/GenBank/DDBJ databases">
        <title>Ca. Dormibacterota MAGs.</title>
        <authorList>
            <person name="Montgomery K."/>
        </authorList>
    </citation>
    <scope>NUCLEOTIDE SEQUENCE [LARGE SCALE GENOMIC DNA]</scope>
    <source>
        <strain evidence="6">SC8812_S17_10</strain>
    </source>
</reference>
<evidence type="ECO:0000256" key="4">
    <source>
        <dbReference type="RuleBase" id="RU361277"/>
    </source>
</evidence>
<organism evidence="6 7">
    <name type="scientific">Candidatus Nephthysia bennettiae</name>
    <dbReference type="NCBI Taxonomy" id="3127016"/>
    <lineage>
        <taxon>Bacteria</taxon>
        <taxon>Bacillati</taxon>
        <taxon>Candidatus Dormiibacterota</taxon>
        <taxon>Candidatus Dormibacteria</taxon>
        <taxon>Candidatus Dormibacterales</taxon>
        <taxon>Candidatus Dormibacteraceae</taxon>
        <taxon>Candidatus Nephthysia</taxon>
    </lineage>
</organism>
<dbReference type="EMBL" id="JAEKNR010000061">
    <property type="protein sequence ID" value="MBJ7597448.1"/>
    <property type="molecule type" value="Genomic_DNA"/>
</dbReference>
<comment type="cofactor">
    <cofactor evidence="4">
        <name>Zn(2+)</name>
        <dbReference type="ChEBI" id="CHEBI:29105"/>
    </cofactor>
</comment>
<feature type="domain" description="Enoyl reductase (ER)" evidence="5">
    <location>
        <begin position="8"/>
        <end position="324"/>
    </location>
</feature>
<dbReference type="SMART" id="SM00829">
    <property type="entry name" value="PKS_ER"/>
    <property type="match status" value="1"/>
</dbReference>
<evidence type="ECO:0000256" key="3">
    <source>
        <dbReference type="ARBA" id="ARBA00023002"/>
    </source>
</evidence>
<dbReference type="AlphaFoldDB" id="A0A934K6A2"/>
<dbReference type="SUPFAM" id="SSF50129">
    <property type="entry name" value="GroES-like"/>
    <property type="match status" value="1"/>
</dbReference>
<dbReference type="Gene3D" id="3.40.50.720">
    <property type="entry name" value="NAD(P)-binding Rossmann-like Domain"/>
    <property type="match status" value="1"/>
</dbReference>
<dbReference type="GO" id="GO:0046872">
    <property type="term" value="F:metal ion binding"/>
    <property type="evidence" value="ECO:0007669"/>
    <property type="project" value="UniProtKB-KW"/>
</dbReference>
<dbReference type="InterPro" id="IPR036291">
    <property type="entry name" value="NAD(P)-bd_dom_sf"/>
</dbReference>
<dbReference type="InterPro" id="IPR020843">
    <property type="entry name" value="ER"/>
</dbReference>
<evidence type="ECO:0000313" key="6">
    <source>
        <dbReference type="EMBL" id="MBJ7597448.1"/>
    </source>
</evidence>
<dbReference type="PROSITE" id="PS00059">
    <property type="entry name" value="ADH_ZINC"/>
    <property type="match status" value="1"/>
</dbReference>
<evidence type="ECO:0000259" key="5">
    <source>
        <dbReference type="SMART" id="SM00829"/>
    </source>
</evidence>
<evidence type="ECO:0000256" key="2">
    <source>
        <dbReference type="ARBA" id="ARBA00022833"/>
    </source>
</evidence>
<evidence type="ECO:0000256" key="1">
    <source>
        <dbReference type="ARBA" id="ARBA00022723"/>
    </source>
</evidence>
<dbReference type="InterPro" id="IPR002328">
    <property type="entry name" value="ADH_Zn_CS"/>
</dbReference>
<keyword evidence="1 4" id="KW-0479">Metal-binding</keyword>
<accession>A0A934K6A2</accession>
<protein>
    <submittedName>
        <fullName evidence="6">Alcohol dehydrogenase catalytic domain-containing protein</fullName>
    </submittedName>
</protein>
<sequence length="325" mass="34347">MKAMVWLGPERMEVRDLPAPRPGAGEVLVQTEAAGICGSEVEAYLGRMANRTPPLVMGHEYAGLVTEVGEGVDRVWSRRRVAVNPIVGCGRCRNCAAGDRNLCPDRHLLGIAAPGGFAAFSVVPERCLFSLPEGMDARLGALTKPLANGVHLIRKSGAGRGRVVVIGAGTIGLGCLQAALLHGAEQVDVVERHPGRRRHALALGARQAVAELADVEPGADLVVDAAGSEATRRAAVELVGPAGTASFVGLHSDETVLPWHRIIRANIRVQGTFGYADRDFQQALDWLAAGKAAIPLSELRPLDDGPAAFERLARGPIDEIKVFLA</sequence>
<dbReference type="Proteomes" id="UP000612893">
    <property type="component" value="Unassembled WGS sequence"/>
</dbReference>
<dbReference type="GO" id="GO:0016491">
    <property type="term" value="F:oxidoreductase activity"/>
    <property type="evidence" value="ECO:0007669"/>
    <property type="project" value="UniProtKB-KW"/>
</dbReference>
<dbReference type="InterPro" id="IPR011032">
    <property type="entry name" value="GroES-like_sf"/>
</dbReference>
<gene>
    <name evidence="6" type="ORF">JF922_05105</name>
</gene>
<name>A0A934K6A2_9BACT</name>